<keyword evidence="3" id="KW-1185">Reference proteome</keyword>
<evidence type="ECO:0000313" key="2">
    <source>
        <dbReference type="EMBL" id="CCA66971.1"/>
    </source>
</evidence>
<sequence length="514" mass="57120">MSNLTVYWGTIGVDPNNNVTNTTPMDPESDDFLLSGIWNKNPQLHTGISGPTTESSATACILFRGSFLSIAASFYADTSMQWWLDGYPIPLHLRQQTGVVVDPSGVLRVKLLLEAGPVSQSHFDDHQLVFSVDATAEQPVQIEFGIVSRTNNDLPIPHPSMYGMSAVDVPLGNVADDTSPQLTYSSEWSHVPLNDMNKLYWKGSISTTISGGSWVETTFSGAGIWFFGDTGLYDTHLNITVTEYSGSGETVRWMEHSLVGGQQRKWPLLQSLIFNDTSLSWTLARTYRITLLSDSFRDKYKLLRGANSVQGTFVDIPGRDFVTSESNSSNRQAWVAAPIILGTAFLGILVYVLLYVWRKRRRDGYVGKDVDEAPVVSSFHTQSTVPEEVRRDEKCTHGHFDWMKFGSDSHVSLRLESVTELSAFHSSDPSSVFYEREAANLSSEVLTETSESRQGHAQEAIALEDMQLSHQDLALIFQRAKELMNLAEIGKAPEFDDRDGVDRLEMLARNLAGV</sequence>
<keyword evidence="1" id="KW-0812">Transmembrane</keyword>
<protein>
    <submittedName>
        <fullName evidence="2">Uncharacterized protein</fullName>
    </submittedName>
</protein>
<comment type="caution">
    <text evidence="2">The sequence shown here is derived from an EMBL/GenBank/DDBJ whole genome shotgun (WGS) entry which is preliminary data.</text>
</comment>
<dbReference type="Proteomes" id="UP000007148">
    <property type="component" value="Unassembled WGS sequence"/>
</dbReference>
<feature type="transmembrane region" description="Helical" evidence="1">
    <location>
        <begin position="333"/>
        <end position="357"/>
    </location>
</feature>
<organism evidence="2 3">
    <name type="scientific">Serendipita indica (strain DSM 11827)</name>
    <name type="common">Root endophyte fungus</name>
    <name type="synonym">Piriformospora indica</name>
    <dbReference type="NCBI Taxonomy" id="1109443"/>
    <lineage>
        <taxon>Eukaryota</taxon>
        <taxon>Fungi</taxon>
        <taxon>Dikarya</taxon>
        <taxon>Basidiomycota</taxon>
        <taxon>Agaricomycotina</taxon>
        <taxon>Agaricomycetes</taxon>
        <taxon>Sebacinales</taxon>
        <taxon>Serendipitaceae</taxon>
        <taxon>Serendipita</taxon>
    </lineage>
</organism>
<dbReference type="EMBL" id="CAFZ01000008">
    <property type="protein sequence ID" value="CCA66971.1"/>
    <property type="molecule type" value="Genomic_DNA"/>
</dbReference>
<evidence type="ECO:0000313" key="3">
    <source>
        <dbReference type="Proteomes" id="UP000007148"/>
    </source>
</evidence>
<dbReference type="AlphaFoldDB" id="G4T6M8"/>
<evidence type="ECO:0000256" key="1">
    <source>
        <dbReference type="SAM" id="Phobius"/>
    </source>
</evidence>
<proteinExistence type="predicted"/>
<accession>G4T6M8</accession>
<gene>
    <name evidence="2" type="ORF">PIIN_00808</name>
</gene>
<name>G4T6M8_SERID</name>
<keyword evidence="1" id="KW-0472">Membrane</keyword>
<dbReference type="InParanoid" id="G4T6M8"/>
<reference evidence="2 3" key="1">
    <citation type="journal article" date="2011" name="PLoS Pathog.">
        <title>Endophytic Life Strategies Decoded by Genome and Transcriptome Analyses of the Mutualistic Root Symbiont Piriformospora indica.</title>
        <authorList>
            <person name="Zuccaro A."/>
            <person name="Lahrmann U."/>
            <person name="Guldener U."/>
            <person name="Langen G."/>
            <person name="Pfiffi S."/>
            <person name="Biedenkopf D."/>
            <person name="Wong P."/>
            <person name="Samans B."/>
            <person name="Grimm C."/>
            <person name="Basiewicz M."/>
            <person name="Murat C."/>
            <person name="Martin F."/>
            <person name="Kogel K.H."/>
        </authorList>
    </citation>
    <scope>NUCLEOTIDE SEQUENCE [LARGE SCALE GENOMIC DNA]</scope>
    <source>
        <strain evidence="2 3">DSM 11827</strain>
    </source>
</reference>
<keyword evidence="1" id="KW-1133">Transmembrane helix</keyword>
<dbReference type="HOGENOM" id="CLU_543035_0_0_1"/>